<sequence length="117" mass="13913">MHGSLSANVSSMAHLAKPSLFRAVKSHAVCFDLIRSDWIVRFFFMYGSNVRGSKELSWYGIDGCYQQYWNQPKGKSYYLVDGYAHLFRSRLWSRRSLRRYGYRNRWRCRCQSECTTT</sequence>
<gene>
    <name evidence="1" type="ORF">Bca52824_049950</name>
</gene>
<dbReference type="AlphaFoldDB" id="A0A8X7UVR3"/>
<dbReference type="Proteomes" id="UP000886595">
    <property type="component" value="Unassembled WGS sequence"/>
</dbReference>
<evidence type="ECO:0000313" key="2">
    <source>
        <dbReference type="Proteomes" id="UP000886595"/>
    </source>
</evidence>
<reference evidence="1 2" key="1">
    <citation type="submission" date="2020-02" db="EMBL/GenBank/DDBJ databases">
        <authorList>
            <person name="Ma Q."/>
            <person name="Huang Y."/>
            <person name="Song X."/>
            <person name="Pei D."/>
        </authorList>
    </citation>
    <scope>NUCLEOTIDE SEQUENCE [LARGE SCALE GENOMIC DNA]</scope>
    <source>
        <strain evidence="1">Sxm20200214</strain>
        <tissue evidence="1">Leaf</tissue>
    </source>
</reference>
<evidence type="ECO:0000313" key="1">
    <source>
        <dbReference type="EMBL" id="KAG2290346.1"/>
    </source>
</evidence>
<accession>A0A8X7UVR3</accession>
<proteinExistence type="predicted"/>
<comment type="caution">
    <text evidence="1">The sequence shown here is derived from an EMBL/GenBank/DDBJ whole genome shotgun (WGS) entry which is preliminary data.</text>
</comment>
<keyword evidence="2" id="KW-1185">Reference proteome</keyword>
<organism evidence="1 2">
    <name type="scientific">Brassica carinata</name>
    <name type="common">Ethiopian mustard</name>
    <name type="synonym">Abyssinian cabbage</name>
    <dbReference type="NCBI Taxonomy" id="52824"/>
    <lineage>
        <taxon>Eukaryota</taxon>
        <taxon>Viridiplantae</taxon>
        <taxon>Streptophyta</taxon>
        <taxon>Embryophyta</taxon>
        <taxon>Tracheophyta</taxon>
        <taxon>Spermatophyta</taxon>
        <taxon>Magnoliopsida</taxon>
        <taxon>eudicotyledons</taxon>
        <taxon>Gunneridae</taxon>
        <taxon>Pentapetalae</taxon>
        <taxon>rosids</taxon>
        <taxon>malvids</taxon>
        <taxon>Brassicales</taxon>
        <taxon>Brassicaceae</taxon>
        <taxon>Brassiceae</taxon>
        <taxon>Brassica</taxon>
    </lineage>
</organism>
<protein>
    <submittedName>
        <fullName evidence="1">Uncharacterized protein</fullName>
    </submittedName>
</protein>
<name>A0A8X7UVR3_BRACI</name>
<dbReference type="EMBL" id="JAAMPC010000010">
    <property type="protein sequence ID" value="KAG2290346.1"/>
    <property type="molecule type" value="Genomic_DNA"/>
</dbReference>